<reference evidence="8" key="1">
    <citation type="submission" date="2008-06" db="EMBL/GenBank/DDBJ databases">
        <authorList>
            <person name="Lorenzi H."/>
            <person name="Inman J."/>
            <person name="Miller J."/>
            <person name="Schobel S."/>
            <person name="Amedeo P."/>
            <person name="Caler E.V."/>
            <person name="da Silva J."/>
        </authorList>
    </citation>
    <scope>NUCLEOTIDE SEQUENCE [LARGE SCALE GENOMIC DNA]</scope>
    <source>
        <strain evidence="8">RN66</strain>
    </source>
</reference>
<dbReference type="STRING" id="441375.B6AEZ2"/>
<keyword evidence="4 7" id="KW-0547">Nucleotide-binding</keyword>
<comment type="similarity">
    <text evidence="2 7">Belongs to the TCP-1 chaperonin family.</text>
</comment>
<dbReference type="PANTHER" id="PTHR11353">
    <property type="entry name" value="CHAPERONIN"/>
    <property type="match status" value="1"/>
</dbReference>
<sequence>MASISVLNPKADILRKSVAFAANFHAAKGLQKVIKSNLGPRGTLKMLVGGGGQIKVTKDGCVLLNEMQIQHPTASMIARAATAQDDISGDGTTSIVIIIGEILKQAERFVTESVHPQLLCEGIDIGRKALINLLDEVKSPISYDDREMLQRVAQTSLRTKLSHAIADSLSDIVTDAVLIVLDKESHVPVDLHMVEVLPMKHGLTSETRLVRGMVLDHGARHPDMPKDLRKCFILTLNVSLEYEKSEVTSSFMYSSAVQRERLVEAERAFTDEKVRKIIELKRKVCEIKPGSSFVVLNQKGIDPPSLSMLAQENILALRRVKRRNMERLTLACGGNAMNSVEDLSIEDLGWADHVYEKSIGEDKFTFVEGVKSCKSCCILIIGPNDHSITQVKDAIRDGLRAVKNAIDDKYIVPGAGAFELMAYQHLQNIRKEVHGKSKFGVDILADAFLAIPKTLAENAALDPQEITLNTLDALQKSNQPLGIDLTTGEPFYPIIDGVIDNYCVKRQILSIAPTLAQQLLLVDEVIKAGKQMQ</sequence>
<dbReference type="GO" id="GO:0051082">
    <property type="term" value="F:unfolded protein binding"/>
    <property type="evidence" value="ECO:0007669"/>
    <property type="project" value="InterPro"/>
</dbReference>
<dbReference type="InterPro" id="IPR027409">
    <property type="entry name" value="GroEL-like_apical_dom_sf"/>
</dbReference>
<dbReference type="GeneID" id="6996118"/>
<proteinExistence type="inferred from homology"/>
<dbReference type="Gene3D" id="3.30.260.10">
    <property type="entry name" value="TCP-1-like chaperonin intermediate domain"/>
    <property type="match status" value="1"/>
</dbReference>
<dbReference type="AlphaFoldDB" id="B6AEZ2"/>
<keyword evidence="6 7" id="KW-0143">Chaperone</keyword>
<dbReference type="OMA" id="LHPRIMT"/>
<dbReference type="Gene3D" id="3.50.7.10">
    <property type="entry name" value="GroEL"/>
    <property type="match status" value="1"/>
</dbReference>
<dbReference type="Gene3D" id="1.10.560.10">
    <property type="entry name" value="GroEL-like equatorial domain"/>
    <property type="match status" value="1"/>
</dbReference>
<dbReference type="InterPro" id="IPR012722">
    <property type="entry name" value="Chap_CCT_zeta"/>
</dbReference>
<dbReference type="CDD" id="cd03342">
    <property type="entry name" value="TCP1_zeta"/>
    <property type="match status" value="1"/>
</dbReference>
<name>B6AEZ2_CRYMR</name>
<comment type="subcellular location">
    <subcellularLocation>
        <location evidence="1">Cytoplasm</location>
    </subcellularLocation>
</comment>
<dbReference type="InterPro" id="IPR027410">
    <property type="entry name" value="TCP-1-like_intermed_sf"/>
</dbReference>
<evidence type="ECO:0000256" key="4">
    <source>
        <dbReference type="ARBA" id="ARBA00022741"/>
    </source>
</evidence>
<evidence type="ECO:0000256" key="3">
    <source>
        <dbReference type="ARBA" id="ARBA00022490"/>
    </source>
</evidence>
<dbReference type="InterPro" id="IPR017998">
    <property type="entry name" value="Chaperone_TCP-1"/>
</dbReference>
<evidence type="ECO:0000256" key="5">
    <source>
        <dbReference type="ARBA" id="ARBA00022840"/>
    </source>
</evidence>
<dbReference type="GO" id="GO:0005737">
    <property type="term" value="C:cytoplasm"/>
    <property type="evidence" value="ECO:0007669"/>
    <property type="project" value="UniProtKB-SubCell"/>
</dbReference>
<dbReference type="PRINTS" id="PR00304">
    <property type="entry name" value="TCOMPLEXTCP1"/>
</dbReference>
<evidence type="ECO:0000256" key="7">
    <source>
        <dbReference type="RuleBase" id="RU004187"/>
    </source>
</evidence>
<dbReference type="NCBIfam" id="TIGR02347">
    <property type="entry name" value="chap_CCT_zeta"/>
    <property type="match status" value="1"/>
</dbReference>
<dbReference type="FunFam" id="3.50.7.10:FF:000004">
    <property type="entry name" value="T-complex protein 1 subunit zeta"/>
    <property type="match status" value="1"/>
</dbReference>
<dbReference type="FunFam" id="1.10.560.10:FF:000058">
    <property type="entry name" value="T-complex protein 1 subunit zeta"/>
    <property type="match status" value="1"/>
</dbReference>
<keyword evidence="3" id="KW-0963">Cytoplasm</keyword>
<accession>B6AEZ2</accession>
<dbReference type="OrthoDB" id="10052040at2759"/>
<keyword evidence="9" id="KW-1185">Reference proteome</keyword>
<dbReference type="VEuPathDB" id="CryptoDB:CMU_014350"/>
<dbReference type="eggNOG" id="KOG0359">
    <property type="taxonomic scope" value="Eukaryota"/>
</dbReference>
<evidence type="ECO:0000256" key="6">
    <source>
        <dbReference type="ARBA" id="ARBA00023186"/>
    </source>
</evidence>
<dbReference type="GO" id="GO:0140662">
    <property type="term" value="F:ATP-dependent protein folding chaperone"/>
    <property type="evidence" value="ECO:0007669"/>
    <property type="project" value="InterPro"/>
</dbReference>
<dbReference type="InterPro" id="IPR002423">
    <property type="entry name" value="Cpn60/GroEL/TCP-1"/>
</dbReference>
<evidence type="ECO:0000256" key="2">
    <source>
        <dbReference type="ARBA" id="ARBA00008020"/>
    </source>
</evidence>
<organism evidence="8 9">
    <name type="scientific">Cryptosporidium muris (strain RN66)</name>
    <dbReference type="NCBI Taxonomy" id="441375"/>
    <lineage>
        <taxon>Eukaryota</taxon>
        <taxon>Sar</taxon>
        <taxon>Alveolata</taxon>
        <taxon>Apicomplexa</taxon>
        <taxon>Conoidasida</taxon>
        <taxon>Coccidia</taxon>
        <taxon>Eucoccidiorida</taxon>
        <taxon>Eimeriorina</taxon>
        <taxon>Cryptosporidiidae</taxon>
        <taxon>Cryptosporidium</taxon>
    </lineage>
</organism>
<dbReference type="Pfam" id="PF00118">
    <property type="entry name" value="Cpn60_TCP1"/>
    <property type="match status" value="1"/>
</dbReference>
<dbReference type="GO" id="GO:0016887">
    <property type="term" value="F:ATP hydrolysis activity"/>
    <property type="evidence" value="ECO:0007669"/>
    <property type="project" value="InterPro"/>
</dbReference>
<dbReference type="SUPFAM" id="SSF54849">
    <property type="entry name" value="GroEL-intermediate domain like"/>
    <property type="match status" value="1"/>
</dbReference>
<dbReference type="FunFam" id="3.30.260.10:FF:000017">
    <property type="entry name" value="T-complex protein 1 subunit zeta"/>
    <property type="match status" value="1"/>
</dbReference>
<dbReference type="RefSeq" id="XP_002141108.1">
    <property type="nucleotide sequence ID" value="XM_002141072.1"/>
</dbReference>
<dbReference type="GO" id="GO:0005524">
    <property type="term" value="F:ATP binding"/>
    <property type="evidence" value="ECO:0007669"/>
    <property type="project" value="UniProtKB-KW"/>
</dbReference>
<gene>
    <name evidence="8" type="ORF">CMU_014350</name>
</gene>
<evidence type="ECO:0000313" key="8">
    <source>
        <dbReference type="EMBL" id="EEA06759.1"/>
    </source>
</evidence>
<evidence type="ECO:0000313" key="9">
    <source>
        <dbReference type="Proteomes" id="UP000001460"/>
    </source>
</evidence>
<protein>
    <submittedName>
        <fullName evidence="8">TCP-1/cpn60 chaperonin family protein</fullName>
    </submittedName>
</protein>
<dbReference type="EMBL" id="DS989730">
    <property type="protein sequence ID" value="EEA06759.1"/>
    <property type="molecule type" value="Genomic_DNA"/>
</dbReference>
<evidence type="ECO:0000256" key="1">
    <source>
        <dbReference type="ARBA" id="ARBA00004496"/>
    </source>
</evidence>
<dbReference type="Proteomes" id="UP000001460">
    <property type="component" value="Unassembled WGS sequence"/>
</dbReference>
<dbReference type="SUPFAM" id="SSF48592">
    <property type="entry name" value="GroEL equatorial domain-like"/>
    <property type="match status" value="1"/>
</dbReference>
<keyword evidence="5 7" id="KW-0067">ATP-binding</keyword>
<dbReference type="PROSITE" id="PS00750">
    <property type="entry name" value="TCP1_1"/>
    <property type="match status" value="1"/>
</dbReference>
<dbReference type="InterPro" id="IPR002194">
    <property type="entry name" value="Chaperonin_TCP-1_CS"/>
</dbReference>
<dbReference type="InterPro" id="IPR027413">
    <property type="entry name" value="GROEL-like_equatorial_sf"/>
</dbReference>
<dbReference type="SUPFAM" id="SSF52029">
    <property type="entry name" value="GroEL apical domain-like"/>
    <property type="match status" value="1"/>
</dbReference>